<name>A0A9W6U2Y0_9STRA</name>
<evidence type="ECO:0000313" key="2">
    <source>
        <dbReference type="EMBL" id="GMF24856.1"/>
    </source>
</evidence>
<protein>
    <submittedName>
        <fullName evidence="2">Unnamed protein product</fullName>
    </submittedName>
</protein>
<organism evidence="2 3">
    <name type="scientific">Phytophthora fragariaefolia</name>
    <dbReference type="NCBI Taxonomy" id="1490495"/>
    <lineage>
        <taxon>Eukaryota</taxon>
        <taxon>Sar</taxon>
        <taxon>Stramenopiles</taxon>
        <taxon>Oomycota</taxon>
        <taxon>Peronosporomycetes</taxon>
        <taxon>Peronosporales</taxon>
        <taxon>Peronosporaceae</taxon>
        <taxon>Phytophthora</taxon>
    </lineage>
</organism>
<reference evidence="2" key="1">
    <citation type="submission" date="2023-04" db="EMBL/GenBank/DDBJ databases">
        <title>Phytophthora fragariaefolia NBRC 109709.</title>
        <authorList>
            <person name="Ichikawa N."/>
            <person name="Sato H."/>
            <person name="Tonouchi N."/>
        </authorList>
    </citation>
    <scope>NUCLEOTIDE SEQUENCE</scope>
    <source>
        <strain evidence="2">NBRC 109709</strain>
    </source>
</reference>
<keyword evidence="3" id="KW-1185">Reference proteome</keyword>
<sequence length="106" mass="11265">MENSPNAVQKLSKNPEFVKKLAKDPKVVKTAAMLEKNNVKVTKDTVNKLRVDAASDPVKLSKLDVIDGILGLGTASVFTVTVLGLLAATGYAIISSVPLIFQGEKN</sequence>
<comment type="caution">
    <text evidence="2">The sequence shown here is derived from an EMBL/GenBank/DDBJ whole genome shotgun (WGS) entry which is preliminary data.</text>
</comment>
<keyword evidence="1" id="KW-0812">Transmembrane</keyword>
<gene>
    <name evidence="2" type="ORF">Pfra01_000429600</name>
</gene>
<keyword evidence="1" id="KW-1133">Transmembrane helix</keyword>
<keyword evidence="1" id="KW-0472">Membrane</keyword>
<dbReference type="Proteomes" id="UP001165121">
    <property type="component" value="Unassembled WGS sequence"/>
</dbReference>
<proteinExistence type="predicted"/>
<accession>A0A9W6U2Y0</accession>
<dbReference type="OrthoDB" id="110620at2759"/>
<feature type="transmembrane region" description="Helical" evidence="1">
    <location>
        <begin position="69"/>
        <end position="94"/>
    </location>
</feature>
<dbReference type="EMBL" id="BSXT01000339">
    <property type="protein sequence ID" value="GMF24856.1"/>
    <property type="molecule type" value="Genomic_DNA"/>
</dbReference>
<evidence type="ECO:0000256" key="1">
    <source>
        <dbReference type="SAM" id="Phobius"/>
    </source>
</evidence>
<evidence type="ECO:0000313" key="3">
    <source>
        <dbReference type="Proteomes" id="UP001165121"/>
    </source>
</evidence>
<dbReference type="AlphaFoldDB" id="A0A9W6U2Y0"/>